<dbReference type="Gene3D" id="3.30.160.60">
    <property type="entry name" value="Classic Zinc Finger"/>
    <property type="match status" value="1"/>
</dbReference>
<reference evidence="4" key="1">
    <citation type="submission" date="2020-05" db="EMBL/GenBank/DDBJ databases">
        <title>Phylogenomic resolution of chytrid fungi.</title>
        <authorList>
            <person name="Stajich J.E."/>
            <person name="Amses K."/>
            <person name="Simmons R."/>
            <person name="Seto K."/>
            <person name="Myers J."/>
            <person name="Bonds A."/>
            <person name="Quandt C.A."/>
            <person name="Barry K."/>
            <person name="Liu P."/>
            <person name="Grigoriev I."/>
            <person name="Longcore J.E."/>
            <person name="James T.Y."/>
        </authorList>
    </citation>
    <scope>NUCLEOTIDE SEQUENCE</scope>
    <source>
        <strain evidence="4">JEL0476</strain>
    </source>
</reference>
<evidence type="ECO:0000313" key="5">
    <source>
        <dbReference type="Proteomes" id="UP001211065"/>
    </source>
</evidence>
<evidence type="ECO:0000259" key="3">
    <source>
        <dbReference type="PROSITE" id="PS50157"/>
    </source>
</evidence>
<organism evidence="4 5">
    <name type="scientific">Clydaea vesicula</name>
    <dbReference type="NCBI Taxonomy" id="447962"/>
    <lineage>
        <taxon>Eukaryota</taxon>
        <taxon>Fungi</taxon>
        <taxon>Fungi incertae sedis</taxon>
        <taxon>Chytridiomycota</taxon>
        <taxon>Chytridiomycota incertae sedis</taxon>
        <taxon>Chytridiomycetes</taxon>
        <taxon>Lobulomycetales</taxon>
        <taxon>Lobulomycetaceae</taxon>
        <taxon>Clydaea</taxon>
    </lineage>
</organism>
<dbReference type="InterPro" id="IPR013087">
    <property type="entry name" value="Znf_C2H2_type"/>
</dbReference>
<dbReference type="GO" id="GO:0008270">
    <property type="term" value="F:zinc ion binding"/>
    <property type="evidence" value="ECO:0007669"/>
    <property type="project" value="UniProtKB-KW"/>
</dbReference>
<feature type="domain" description="C2H2-type" evidence="3">
    <location>
        <begin position="214"/>
        <end position="241"/>
    </location>
</feature>
<dbReference type="AlphaFoldDB" id="A0AAD5TXW7"/>
<dbReference type="PROSITE" id="PS50157">
    <property type="entry name" value="ZINC_FINGER_C2H2_2"/>
    <property type="match status" value="1"/>
</dbReference>
<feature type="compositionally biased region" description="Polar residues" evidence="2">
    <location>
        <begin position="236"/>
        <end position="258"/>
    </location>
</feature>
<name>A0AAD5TXW7_9FUNG</name>
<keyword evidence="5" id="KW-1185">Reference proteome</keyword>
<evidence type="ECO:0000313" key="4">
    <source>
        <dbReference type="EMBL" id="KAJ3214372.1"/>
    </source>
</evidence>
<protein>
    <recommendedName>
        <fullName evidence="3">C2H2-type domain-containing protein</fullName>
    </recommendedName>
</protein>
<evidence type="ECO:0000256" key="1">
    <source>
        <dbReference type="PROSITE-ProRule" id="PRU00042"/>
    </source>
</evidence>
<comment type="caution">
    <text evidence="4">The sequence shown here is derived from an EMBL/GenBank/DDBJ whole genome shotgun (WGS) entry which is preliminary data.</text>
</comment>
<dbReference type="PROSITE" id="PS00028">
    <property type="entry name" value="ZINC_FINGER_C2H2_1"/>
    <property type="match status" value="2"/>
</dbReference>
<accession>A0AAD5TXW7</accession>
<feature type="compositionally biased region" description="Polar residues" evidence="2">
    <location>
        <begin position="267"/>
        <end position="276"/>
    </location>
</feature>
<dbReference type="SMART" id="SM00355">
    <property type="entry name" value="ZnF_C2H2"/>
    <property type="match status" value="3"/>
</dbReference>
<dbReference type="EMBL" id="JADGJW010000627">
    <property type="protein sequence ID" value="KAJ3214372.1"/>
    <property type="molecule type" value="Genomic_DNA"/>
</dbReference>
<proteinExistence type="predicted"/>
<dbReference type="Proteomes" id="UP001211065">
    <property type="component" value="Unassembled WGS sequence"/>
</dbReference>
<evidence type="ECO:0000256" key="2">
    <source>
        <dbReference type="SAM" id="MobiDB-lite"/>
    </source>
</evidence>
<gene>
    <name evidence="4" type="ORF">HK099_006901</name>
</gene>
<feature type="region of interest" description="Disordered" evidence="2">
    <location>
        <begin position="230"/>
        <end position="276"/>
    </location>
</feature>
<keyword evidence="1" id="KW-0862">Zinc</keyword>
<keyword evidence="1" id="KW-0863">Zinc-finger</keyword>
<sequence length="639" mass="72847">MIHSICEEFDITLPEQLEIDVAKIYENDGTAGRIPDTWSTAVLNLIFDSKKCNMESISDFLKLNLPIQSKSIFLEFSSDLEKEFDLELESMYKEGVAGTQTNSMHSKKNFPFKRILFKIIKLLQNSIKKNFTNEDEILFYGNLPNNALYKSQFDCSGCEAAFPSENLTYEHCNKSHITSGKQSCQWCNCDTFVVHKGQLKDHLITHFSSKLRPIRCPSCSKHLRSRQELHRHIKTHSSSSTPKRDNNPSSLNTLQPNFTGGAETDNDSSPSTTLQFNLLSPTDLAPRSISTSSHLSDVIQNESLSINTQDVSESPPLLQSPISVLPQQFQRESTSLPPYQRRLEVLADALCPPFTFNSFSVGNTIKFLWLIADSISNDYQISIPEQFQLNIARIYKMDGLTGRMPDSLSTTILNFIVKSATIRSVDINSYLRKTVPNMIAPILIDSTKQFKNGIEAEIGEIYQESCTINNAPTSFSPSSSKFPYVRLLRKIAKILKAVIEDELTNEDKISFYEPSSESQLFKSDLDCSAWAILLRFKFSYTLENEECEKFRKTVYEIIFEKFKLEIDSLSREFLQENAGKFWQKLCCLGLLCEGICRFNMDYFDFGGAEFNVWLRLGSDSHFVFKKIETSNTKVKLMRL</sequence>
<keyword evidence="1" id="KW-0479">Metal-binding</keyword>